<dbReference type="EMBL" id="JABCSC020000003">
    <property type="protein sequence ID" value="NSL56163.1"/>
    <property type="molecule type" value="Genomic_DNA"/>
</dbReference>
<name>A0ABX2IHA0_9RHOO</name>
<evidence type="ECO:0000256" key="5">
    <source>
        <dbReference type="ARBA" id="ARBA00022989"/>
    </source>
</evidence>
<protein>
    <submittedName>
        <fullName evidence="9">MFS transporter</fullName>
    </submittedName>
</protein>
<feature type="transmembrane region" description="Helical" evidence="7">
    <location>
        <begin position="136"/>
        <end position="158"/>
    </location>
</feature>
<comment type="caution">
    <text evidence="9">The sequence shown here is derived from an EMBL/GenBank/DDBJ whole genome shotgun (WGS) entry which is preliminary data.</text>
</comment>
<feature type="transmembrane region" description="Helical" evidence="7">
    <location>
        <begin position="243"/>
        <end position="266"/>
    </location>
</feature>
<evidence type="ECO:0000256" key="1">
    <source>
        <dbReference type="ARBA" id="ARBA00004651"/>
    </source>
</evidence>
<dbReference type="PANTHER" id="PTHR23517">
    <property type="entry name" value="RESISTANCE PROTEIN MDTM, PUTATIVE-RELATED-RELATED"/>
    <property type="match status" value="1"/>
</dbReference>
<reference evidence="9 10" key="1">
    <citation type="submission" date="2020-06" db="EMBL/GenBank/DDBJ databases">
        <title>Draft genome of Uliginosibacterium sp. IMCC34675.</title>
        <authorList>
            <person name="Song J."/>
        </authorList>
    </citation>
    <scope>NUCLEOTIDE SEQUENCE [LARGE SCALE GENOMIC DNA]</scope>
    <source>
        <strain evidence="9 10">IMCC34675</strain>
    </source>
</reference>
<accession>A0ABX2IHA0</accession>
<evidence type="ECO:0000256" key="2">
    <source>
        <dbReference type="ARBA" id="ARBA00022448"/>
    </source>
</evidence>
<dbReference type="InterPro" id="IPR036259">
    <property type="entry name" value="MFS_trans_sf"/>
</dbReference>
<feature type="transmembrane region" description="Helical" evidence="7">
    <location>
        <begin position="164"/>
        <end position="184"/>
    </location>
</feature>
<keyword evidence="4 7" id="KW-0812">Transmembrane</keyword>
<proteinExistence type="predicted"/>
<feature type="transmembrane region" description="Helical" evidence="7">
    <location>
        <begin position="278"/>
        <end position="297"/>
    </location>
</feature>
<dbReference type="Proteomes" id="UP000778523">
    <property type="component" value="Unassembled WGS sequence"/>
</dbReference>
<evidence type="ECO:0000313" key="10">
    <source>
        <dbReference type="Proteomes" id="UP000778523"/>
    </source>
</evidence>
<comment type="subcellular location">
    <subcellularLocation>
        <location evidence="1">Cell membrane</location>
        <topology evidence="1">Multi-pass membrane protein</topology>
    </subcellularLocation>
</comment>
<evidence type="ECO:0000256" key="6">
    <source>
        <dbReference type="ARBA" id="ARBA00023136"/>
    </source>
</evidence>
<dbReference type="InterPro" id="IPR011701">
    <property type="entry name" value="MFS"/>
</dbReference>
<keyword evidence="6 7" id="KW-0472">Membrane</keyword>
<dbReference type="Pfam" id="PF07690">
    <property type="entry name" value="MFS_1"/>
    <property type="match status" value="1"/>
</dbReference>
<gene>
    <name evidence="9" type="ORF">HJ583_014075</name>
</gene>
<sequence length="392" mass="41118">MQLTRNQIQLFSLIAVSMLAHITVGGGRIAASLYMLKHGGSEALAGIAYSGYSLLPALLSLAMGKWIDRVGARKVMRTSQLIMIAGLALPALHPSMFTVLGAALVCGFGFASYMLAANVAVSLMPFQHEGERVGMLGWLGMGNSVAAVGGPTIAGFVIDHGGFAAAYATMAAIVLASLVMSLCVEVPGGEAQPRKGKGQGSSVVKMVFSNSRLLRIYLLAMAVSMAYDCFAFMTPVLGHERGLSATSIGLIMSCFAVGTFSSRALLPWLSRRLVEWRLMTLAYAITATTFLLLPFAHQVWLHAALGFCFGLSAGVGQPAILGLIYRVMPADKAGEGAGLRAMMGNTMGLTAPSLYGAVSGLVGATPVFLGVGLVAGFASWQADRGWRLSRRD</sequence>
<evidence type="ECO:0000256" key="3">
    <source>
        <dbReference type="ARBA" id="ARBA00022475"/>
    </source>
</evidence>
<evidence type="ECO:0000256" key="4">
    <source>
        <dbReference type="ARBA" id="ARBA00022692"/>
    </source>
</evidence>
<dbReference type="InterPro" id="IPR050171">
    <property type="entry name" value="MFS_Transporters"/>
</dbReference>
<evidence type="ECO:0000259" key="8">
    <source>
        <dbReference type="PROSITE" id="PS50850"/>
    </source>
</evidence>
<feature type="domain" description="Major facilitator superfamily (MFS) profile" evidence="8">
    <location>
        <begin position="9"/>
        <end position="392"/>
    </location>
</feature>
<dbReference type="InterPro" id="IPR001958">
    <property type="entry name" value="Tet-R_TetA/multi-R_MdtG-like"/>
</dbReference>
<keyword evidence="3" id="KW-1003">Cell membrane</keyword>
<dbReference type="PROSITE" id="PS50850">
    <property type="entry name" value="MFS"/>
    <property type="match status" value="1"/>
</dbReference>
<feature type="transmembrane region" description="Helical" evidence="7">
    <location>
        <begin position="75"/>
        <end position="93"/>
    </location>
</feature>
<organism evidence="9 10">
    <name type="scientific">Uliginosibacterium aquaticum</name>
    <dbReference type="NCBI Taxonomy" id="2731212"/>
    <lineage>
        <taxon>Bacteria</taxon>
        <taxon>Pseudomonadati</taxon>
        <taxon>Pseudomonadota</taxon>
        <taxon>Betaproteobacteria</taxon>
        <taxon>Rhodocyclales</taxon>
        <taxon>Zoogloeaceae</taxon>
        <taxon>Uliginosibacterium</taxon>
    </lineage>
</organism>
<dbReference type="SUPFAM" id="SSF103473">
    <property type="entry name" value="MFS general substrate transporter"/>
    <property type="match status" value="1"/>
</dbReference>
<evidence type="ECO:0000313" key="9">
    <source>
        <dbReference type="EMBL" id="NSL56163.1"/>
    </source>
</evidence>
<feature type="transmembrane region" description="Helical" evidence="7">
    <location>
        <begin position="99"/>
        <end position="124"/>
    </location>
</feature>
<evidence type="ECO:0000256" key="7">
    <source>
        <dbReference type="SAM" id="Phobius"/>
    </source>
</evidence>
<keyword evidence="10" id="KW-1185">Reference proteome</keyword>
<feature type="transmembrane region" description="Helical" evidence="7">
    <location>
        <begin position="361"/>
        <end position="380"/>
    </location>
</feature>
<feature type="transmembrane region" description="Helical" evidence="7">
    <location>
        <begin position="12"/>
        <end position="31"/>
    </location>
</feature>
<keyword evidence="2" id="KW-0813">Transport</keyword>
<dbReference type="RefSeq" id="WP_170022491.1">
    <property type="nucleotide sequence ID" value="NZ_JABCSC020000003.1"/>
</dbReference>
<feature type="transmembrane region" description="Helical" evidence="7">
    <location>
        <begin position="43"/>
        <end position="63"/>
    </location>
</feature>
<keyword evidence="5 7" id="KW-1133">Transmembrane helix</keyword>
<feature type="transmembrane region" description="Helical" evidence="7">
    <location>
        <begin position="216"/>
        <end position="237"/>
    </location>
</feature>
<dbReference type="Gene3D" id="1.20.1250.20">
    <property type="entry name" value="MFS general substrate transporter like domains"/>
    <property type="match status" value="1"/>
</dbReference>
<dbReference type="PRINTS" id="PR01035">
    <property type="entry name" value="TCRTETA"/>
</dbReference>
<dbReference type="InterPro" id="IPR020846">
    <property type="entry name" value="MFS_dom"/>
</dbReference>